<comment type="catalytic activity">
    <reaction evidence="9">
        <text>L-seryl-[protein] + UDP-N-acetyl-alpha-D-glucosamine = 3-O-(N-acetyl-beta-D-glucosaminyl)-L-seryl-[protein] + UDP + H(+)</text>
        <dbReference type="Rhea" id="RHEA:48904"/>
        <dbReference type="Rhea" id="RHEA-COMP:9863"/>
        <dbReference type="Rhea" id="RHEA-COMP:12251"/>
        <dbReference type="ChEBI" id="CHEBI:15378"/>
        <dbReference type="ChEBI" id="CHEBI:29999"/>
        <dbReference type="ChEBI" id="CHEBI:57705"/>
        <dbReference type="ChEBI" id="CHEBI:58223"/>
        <dbReference type="ChEBI" id="CHEBI:90838"/>
        <dbReference type="EC" id="2.4.1.255"/>
    </reaction>
</comment>
<keyword evidence="4" id="KW-0732">Signal</keyword>
<reference evidence="14" key="1">
    <citation type="submission" date="2014-05" db="EMBL/GenBank/DDBJ databases">
        <title>The transcriptome of the halophilic microalga Tetraselmis sp. GSL018 isolated from the Great Salt Lake, Utah.</title>
        <authorList>
            <person name="Jinkerson R.E."/>
            <person name="D'Adamo S."/>
            <person name="Posewitz M.C."/>
        </authorList>
    </citation>
    <scope>NUCLEOTIDE SEQUENCE</scope>
    <source>
        <strain evidence="14">GSL018</strain>
    </source>
</reference>
<organism evidence="14">
    <name type="scientific">Tetraselmis sp. GSL018</name>
    <dbReference type="NCBI Taxonomy" id="582737"/>
    <lineage>
        <taxon>Eukaryota</taxon>
        <taxon>Viridiplantae</taxon>
        <taxon>Chlorophyta</taxon>
        <taxon>core chlorophytes</taxon>
        <taxon>Chlorodendrophyceae</taxon>
        <taxon>Chlorodendrales</taxon>
        <taxon>Chlorodendraceae</taxon>
        <taxon>Tetraselmis</taxon>
    </lineage>
</organism>
<evidence type="ECO:0000256" key="9">
    <source>
        <dbReference type="ARBA" id="ARBA00048317"/>
    </source>
</evidence>
<dbReference type="EMBL" id="GBEZ01007302">
    <property type="protein sequence ID" value="JAC78150.1"/>
    <property type="molecule type" value="Transcribed_RNA"/>
</dbReference>
<dbReference type="InterPro" id="IPR007657">
    <property type="entry name" value="Glycosyltransferase_61"/>
</dbReference>
<evidence type="ECO:0000256" key="3">
    <source>
        <dbReference type="ARBA" id="ARBA00022679"/>
    </source>
</evidence>
<evidence type="ECO:0000256" key="7">
    <source>
        <dbReference type="ARBA" id="ARBA00040944"/>
    </source>
</evidence>
<evidence type="ECO:0000256" key="11">
    <source>
        <dbReference type="SAM" id="MobiDB-lite"/>
    </source>
</evidence>
<keyword evidence="2" id="KW-0328">Glycosyltransferase</keyword>
<evidence type="ECO:0000256" key="8">
    <source>
        <dbReference type="ARBA" id="ARBA00042574"/>
    </source>
</evidence>
<dbReference type="AlphaFoldDB" id="A0A061S5K9"/>
<feature type="domain" description="Glycosyltransferase 61 catalytic" evidence="13">
    <location>
        <begin position="402"/>
        <end position="472"/>
    </location>
</feature>
<dbReference type="PANTHER" id="PTHR20961">
    <property type="entry name" value="GLYCOSYLTRANSFERASE"/>
    <property type="match status" value="1"/>
</dbReference>
<evidence type="ECO:0000256" key="10">
    <source>
        <dbReference type="ARBA" id="ARBA00049432"/>
    </source>
</evidence>
<evidence type="ECO:0000313" key="14">
    <source>
        <dbReference type="EMBL" id="JAC78150.1"/>
    </source>
</evidence>
<keyword evidence="5" id="KW-0256">Endoplasmic reticulum</keyword>
<gene>
    <name evidence="14" type="ORF">TSPGSL018_15898</name>
</gene>
<protein>
    <recommendedName>
        <fullName evidence="7">EGF domain-specific O-linked N-acetylglucosamine transferase</fullName>
        <ecNumber evidence="1">2.4.1.255</ecNumber>
    </recommendedName>
    <alternativeName>
        <fullName evidence="8">Extracellular O-linked N-acetylglucosamine transferase</fullName>
    </alternativeName>
</protein>
<feature type="region of interest" description="Disordered" evidence="11">
    <location>
        <begin position="60"/>
        <end position="117"/>
    </location>
</feature>
<dbReference type="GO" id="GO:0005794">
    <property type="term" value="C:Golgi apparatus"/>
    <property type="evidence" value="ECO:0007669"/>
    <property type="project" value="UniProtKB-ARBA"/>
</dbReference>
<dbReference type="GO" id="GO:0097363">
    <property type="term" value="F:protein O-acetylglucosaminyltransferase activity"/>
    <property type="evidence" value="ECO:0007669"/>
    <property type="project" value="UniProtKB-EC"/>
</dbReference>
<dbReference type="EC" id="2.4.1.255" evidence="1"/>
<proteinExistence type="predicted"/>
<keyword evidence="3" id="KW-0808">Transferase</keyword>
<evidence type="ECO:0000256" key="4">
    <source>
        <dbReference type="ARBA" id="ARBA00022729"/>
    </source>
</evidence>
<feature type="transmembrane region" description="Helical" evidence="12">
    <location>
        <begin position="9"/>
        <end position="27"/>
    </location>
</feature>
<evidence type="ECO:0000256" key="1">
    <source>
        <dbReference type="ARBA" id="ARBA00011970"/>
    </source>
</evidence>
<dbReference type="Pfam" id="PF04577">
    <property type="entry name" value="Glyco_transf_61"/>
    <property type="match status" value="1"/>
</dbReference>
<sequence>MSFQQRKVFFRNFCLFSVFAVVILYFLKLEHNALKTRSASSVSTAREPFPRQLHFNATKNWRNNLPGRDKAPGTVPSTGEALSGRPEIRSKTEATSPSFGFSSGRGERLSGSKTVKPVPATGPWSEVGWCKQHLDVQYLQHVPVCPVVNASGERIQCYRNNLFNKDGVKCKFRDVVIFPDSSHAKPSLGLITDRQPACLQPNWEAVNHSTSSNGPFRQALVTAFSQVQADDSICKGWEYRTVFVFLGDQPQHIFFRVASYLNLLQAIKGEGLSEGDYAIVRLRHPSNMDYRYSDWEKKLFPRLQTLQEFAGGHATCLKHAVLVPFAFASMVFQCKMLANLRRECQKCSASSGGSWESLLELRRMVLSSCGVAEADACSRPNRTVRVGVILRKPYRRWHTETMKGFQRVLANEEELTGGVRAAVPDASVATARPEALHICEQVRFAAESDILLGVHGSGMVHLMWTGRHAVVVEMNPPNQLGNPTFRMLSSLVGRRYESVMARQRNQQLVEANVAGTARAVARWAATLKAEQARCPARR</sequence>
<name>A0A061S5K9_9CHLO</name>
<dbReference type="InterPro" id="IPR049625">
    <property type="entry name" value="Glyco_transf_61_cat"/>
</dbReference>
<dbReference type="GO" id="GO:0016763">
    <property type="term" value="F:pentosyltransferase activity"/>
    <property type="evidence" value="ECO:0007669"/>
    <property type="project" value="UniProtKB-ARBA"/>
</dbReference>
<comment type="catalytic activity">
    <reaction evidence="10">
        <text>L-threonyl-[protein] + UDP-N-acetyl-alpha-D-glucosamine = 3-O-(N-acetyl-beta-D-glucosaminyl)-L-threonyl-[protein] + UDP + H(+)</text>
        <dbReference type="Rhea" id="RHEA:48908"/>
        <dbReference type="Rhea" id="RHEA-COMP:11060"/>
        <dbReference type="Rhea" id="RHEA-COMP:12252"/>
        <dbReference type="ChEBI" id="CHEBI:15378"/>
        <dbReference type="ChEBI" id="CHEBI:30013"/>
        <dbReference type="ChEBI" id="CHEBI:57705"/>
        <dbReference type="ChEBI" id="CHEBI:58223"/>
        <dbReference type="ChEBI" id="CHEBI:90840"/>
        <dbReference type="EC" id="2.4.1.255"/>
    </reaction>
</comment>
<accession>A0A061S5K9</accession>
<keyword evidence="12" id="KW-1133">Transmembrane helix</keyword>
<keyword evidence="12" id="KW-0472">Membrane</keyword>
<keyword evidence="6" id="KW-0325">Glycoprotein</keyword>
<evidence type="ECO:0000256" key="12">
    <source>
        <dbReference type="SAM" id="Phobius"/>
    </source>
</evidence>
<evidence type="ECO:0000256" key="5">
    <source>
        <dbReference type="ARBA" id="ARBA00022824"/>
    </source>
</evidence>
<evidence type="ECO:0000256" key="2">
    <source>
        <dbReference type="ARBA" id="ARBA00022676"/>
    </source>
</evidence>
<keyword evidence="12" id="KW-0812">Transmembrane</keyword>
<evidence type="ECO:0000259" key="13">
    <source>
        <dbReference type="Pfam" id="PF04577"/>
    </source>
</evidence>
<evidence type="ECO:0000256" key="6">
    <source>
        <dbReference type="ARBA" id="ARBA00023180"/>
    </source>
</evidence>
<dbReference type="PANTHER" id="PTHR20961:SF148">
    <property type="entry name" value="EGF DOMAIN-SPECIFIC O-LINKED N-ACETYLGLUCOSAMINE TRANSFERASE"/>
    <property type="match status" value="1"/>
</dbReference>